<dbReference type="InParanoid" id="H2YC00"/>
<reference evidence="9" key="3">
    <citation type="submission" date="2025-09" db="UniProtKB">
        <authorList>
            <consortium name="Ensembl"/>
        </authorList>
    </citation>
    <scope>IDENTIFICATION</scope>
</reference>
<keyword evidence="3" id="KW-0805">Transcription regulation</keyword>
<dbReference type="Proteomes" id="UP000007875">
    <property type="component" value="Unassembled WGS sequence"/>
</dbReference>
<dbReference type="eggNOG" id="KOG3119">
    <property type="taxonomic scope" value="Eukaryota"/>
</dbReference>
<dbReference type="InterPro" id="IPR004827">
    <property type="entry name" value="bZIP"/>
</dbReference>
<evidence type="ECO:0000256" key="2">
    <source>
        <dbReference type="ARBA" id="ARBA00006951"/>
    </source>
</evidence>
<protein>
    <recommendedName>
        <fullName evidence="8">BZIP domain-containing protein</fullName>
    </recommendedName>
</protein>
<evidence type="ECO:0000256" key="1">
    <source>
        <dbReference type="ARBA" id="ARBA00004123"/>
    </source>
</evidence>
<dbReference type="InterPro" id="IPR031106">
    <property type="entry name" value="C/EBP"/>
</dbReference>
<dbReference type="Gene3D" id="1.20.5.170">
    <property type="match status" value="1"/>
</dbReference>
<dbReference type="GO" id="GO:0000978">
    <property type="term" value="F:RNA polymerase II cis-regulatory region sequence-specific DNA binding"/>
    <property type="evidence" value="ECO:0007669"/>
    <property type="project" value="TreeGrafter"/>
</dbReference>
<comment type="similarity">
    <text evidence="2">Belongs to the bZIP family. C/EBP subfamily.</text>
</comment>
<evidence type="ECO:0000259" key="8">
    <source>
        <dbReference type="PROSITE" id="PS50217"/>
    </source>
</evidence>
<feature type="region of interest" description="Disordered" evidence="7">
    <location>
        <begin position="259"/>
        <end position="285"/>
    </location>
</feature>
<dbReference type="SUPFAM" id="SSF57959">
    <property type="entry name" value="Leucine zipper domain"/>
    <property type="match status" value="1"/>
</dbReference>
<dbReference type="GO" id="GO:0005634">
    <property type="term" value="C:nucleus"/>
    <property type="evidence" value="ECO:0007669"/>
    <property type="project" value="UniProtKB-SubCell"/>
</dbReference>
<dbReference type="CDD" id="cd14693">
    <property type="entry name" value="bZIP_CEBP"/>
    <property type="match status" value="1"/>
</dbReference>
<dbReference type="OMA" id="YQNEESF"/>
<dbReference type="PROSITE" id="PS50217">
    <property type="entry name" value="BZIP"/>
    <property type="match status" value="1"/>
</dbReference>
<keyword evidence="4" id="KW-0238">DNA-binding</keyword>
<dbReference type="PANTHER" id="PTHR23334">
    <property type="entry name" value="CCAAT/ENHANCER BINDING PROTEIN"/>
    <property type="match status" value="1"/>
</dbReference>
<reference evidence="9" key="2">
    <citation type="submission" date="2025-08" db="UniProtKB">
        <authorList>
            <consortium name="Ensembl"/>
        </authorList>
    </citation>
    <scope>IDENTIFICATION</scope>
</reference>
<evidence type="ECO:0000256" key="7">
    <source>
        <dbReference type="SAM" id="MobiDB-lite"/>
    </source>
</evidence>
<dbReference type="Ensembl" id="ENSCSAVT00000002892.1">
    <property type="protein sequence ID" value="ENSCSAVP00000002848.1"/>
    <property type="gene ID" value="ENSCSAVG00000001703.1"/>
</dbReference>
<accession>H2YC00</accession>
<evidence type="ECO:0000256" key="4">
    <source>
        <dbReference type="ARBA" id="ARBA00023125"/>
    </source>
</evidence>
<dbReference type="GO" id="GO:0000981">
    <property type="term" value="F:DNA-binding transcription factor activity, RNA polymerase II-specific"/>
    <property type="evidence" value="ECO:0007669"/>
    <property type="project" value="TreeGrafter"/>
</dbReference>
<dbReference type="GO" id="GO:0006351">
    <property type="term" value="P:DNA-templated transcription"/>
    <property type="evidence" value="ECO:0007669"/>
    <property type="project" value="InterPro"/>
</dbReference>
<reference evidence="10" key="1">
    <citation type="submission" date="2003-08" db="EMBL/GenBank/DDBJ databases">
        <authorList>
            <person name="Birren B."/>
            <person name="Nusbaum C."/>
            <person name="Abebe A."/>
            <person name="Abouelleil A."/>
            <person name="Adekoya E."/>
            <person name="Ait-zahra M."/>
            <person name="Allen N."/>
            <person name="Allen T."/>
            <person name="An P."/>
            <person name="Anderson M."/>
            <person name="Anderson S."/>
            <person name="Arachchi H."/>
            <person name="Armbruster J."/>
            <person name="Bachantsang P."/>
            <person name="Baldwin J."/>
            <person name="Barry A."/>
            <person name="Bayul T."/>
            <person name="Blitshsteyn B."/>
            <person name="Bloom T."/>
            <person name="Blye J."/>
            <person name="Boguslavskiy L."/>
            <person name="Borowsky M."/>
            <person name="Boukhgalter B."/>
            <person name="Brunache A."/>
            <person name="Butler J."/>
            <person name="Calixte N."/>
            <person name="Calvo S."/>
            <person name="Camarata J."/>
            <person name="Campo K."/>
            <person name="Chang J."/>
            <person name="Cheshatsang Y."/>
            <person name="Citroen M."/>
            <person name="Collymore A."/>
            <person name="Considine T."/>
            <person name="Cook A."/>
            <person name="Cooke P."/>
            <person name="Corum B."/>
            <person name="Cuomo C."/>
            <person name="David R."/>
            <person name="Dawoe T."/>
            <person name="Degray S."/>
            <person name="Dodge S."/>
            <person name="Dooley K."/>
            <person name="Dorje P."/>
            <person name="Dorjee K."/>
            <person name="Dorris L."/>
            <person name="Duffey N."/>
            <person name="Dupes A."/>
            <person name="Elkins T."/>
            <person name="Engels R."/>
            <person name="Erickson J."/>
            <person name="Farina A."/>
            <person name="Faro S."/>
            <person name="Ferreira P."/>
            <person name="Fischer H."/>
            <person name="Fitzgerald M."/>
            <person name="Foley K."/>
            <person name="Gage D."/>
            <person name="Galagan J."/>
            <person name="Gearin G."/>
            <person name="Gnerre S."/>
            <person name="Gnirke A."/>
            <person name="Goyette A."/>
            <person name="Graham J."/>
            <person name="Grandbois E."/>
            <person name="Gyaltsen K."/>
            <person name="Hafez N."/>
            <person name="Hagopian D."/>
            <person name="Hagos B."/>
            <person name="Hall J."/>
            <person name="Hatcher B."/>
            <person name="Heller A."/>
            <person name="Higgins H."/>
            <person name="Honan T."/>
            <person name="Horn A."/>
            <person name="Houde N."/>
            <person name="Hughes L."/>
            <person name="Hulme W."/>
            <person name="Husby E."/>
            <person name="Iliev I."/>
            <person name="Jaffe D."/>
            <person name="Jones C."/>
            <person name="Kamal M."/>
            <person name="Kamat A."/>
            <person name="Kamvysselis M."/>
            <person name="Karlsson E."/>
            <person name="Kells C."/>
            <person name="Kieu A."/>
            <person name="Kisner P."/>
            <person name="Kodira C."/>
            <person name="Kulbokas E."/>
            <person name="Labutti K."/>
            <person name="Lama D."/>
            <person name="Landers T."/>
            <person name="Leger J."/>
            <person name="Levine S."/>
            <person name="Lewis D."/>
            <person name="Lewis T."/>
            <person name="Lindblad-toh K."/>
            <person name="Liu X."/>
            <person name="Lokyitsang T."/>
            <person name="Lokyitsang Y."/>
            <person name="Lucien O."/>
            <person name="Lui A."/>
            <person name="Ma L.J."/>
            <person name="Mabbitt R."/>
            <person name="Macdonald J."/>
            <person name="Maclean C."/>
            <person name="Major J."/>
            <person name="Manning J."/>
            <person name="Marabella R."/>
            <person name="Maru K."/>
            <person name="Matthews C."/>
            <person name="Mauceli E."/>
            <person name="Mccarthy M."/>
            <person name="Mcdonough S."/>
            <person name="Mcghee T."/>
            <person name="Meldrim J."/>
            <person name="Meneus L."/>
            <person name="Mesirov J."/>
            <person name="Mihalev A."/>
            <person name="Mihova T."/>
            <person name="Mikkelsen T."/>
            <person name="Mlenga V."/>
            <person name="Moru K."/>
            <person name="Mozes J."/>
            <person name="Mulrain L."/>
            <person name="Munson G."/>
            <person name="Naylor J."/>
            <person name="Newes C."/>
            <person name="Nguyen C."/>
            <person name="Nguyen N."/>
            <person name="Nguyen T."/>
            <person name="Nicol R."/>
            <person name="Nielsen C."/>
            <person name="Nizzari M."/>
            <person name="Norbu C."/>
            <person name="Norbu N."/>
            <person name="O'donnell P."/>
            <person name="Okoawo O."/>
            <person name="O'leary S."/>
            <person name="Omotosho B."/>
            <person name="O'neill K."/>
            <person name="Osman S."/>
            <person name="Parker S."/>
            <person name="Perrin D."/>
            <person name="Phunkhang P."/>
            <person name="Piqani B."/>
            <person name="Purcell S."/>
            <person name="Rachupka T."/>
            <person name="Ramasamy U."/>
            <person name="Rameau R."/>
            <person name="Ray V."/>
            <person name="Raymond C."/>
            <person name="Retta R."/>
            <person name="Richardson S."/>
            <person name="Rise C."/>
            <person name="Rodriguez J."/>
            <person name="Rogers J."/>
            <person name="Rogov P."/>
            <person name="Rutman M."/>
            <person name="Schupbach R."/>
            <person name="Seaman C."/>
            <person name="Settipalli S."/>
            <person name="Sharpe T."/>
            <person name="Sheridan J."/>
            <person name="Sherpa N."/>
            <person name="Shi J."/>
            <person name="Smirnov S."/>
            <person name="Smith C."/>
            <person name="Sougnez C."/>
            <person name="Spencer B."/>
            <person name="Stalker J."/>
            <person name="Stange-thomann N."/>
            <person name="Stavropoulos S."/>
            <person name="Stetson K."/>
            <person name="Stone C."/>
            <person name="Stone S."/>
            <person name="Stubbs M."/>
            <person name="Talamas J."/>
            <person name="Tchuinga P."/>
            <person name="Tenzing P."/>
            <person name="Tesfaye S."/>
            <person name="Theodore J."/>
            <person name="Thoulutsang Y."/>
            <person name="Topham K."/>
            <person name="Towey S."/>
            <person name="Tsamla T."/>
            <person name="Tsomo N."/>
            <person name="Vallee D."/>
            <person name="Vassiliev H."/>
            <person name="Venkataraman V."/>
            <person name="Vinson J."/>
            <person name="Vo A."/>
            <person name="Wade C."/>
            <person name="Wang S."/>
            <person name="Wangchuk T."/>
            <person name="Wangdi T."/>
            <person name="Whittaker C."/>
            <person name="Wilkinson J."/>
            <person name="Wu Y."/>
            <person name="Wyman D."/>
            <person name="Yadav S."/>
            <person name="Yang S."/>
            <person name="Yang X."/>
            <person name="Yeager S."/>
            <person name="Yee E."/>
            <person name="Young G."/>
            <person name="Zainoun J."/>
            <person name="Zembeck L."/>
            <person name="Zimmer A."/>
            <person name="Zody M."/>
            <person name="Lander E."/>
        </authorList>
    </citation>
    <scope>NUCLEOTIDE SEQUENCE [LARGE SCALE GENOMIC DNA]</scope>
</reference>
<comment type="subcellular location">
    <subcellularLocation>
        <location evidence="1">Nucleus</location>
    </subcellularLocation>
</comment>
<feature type="compositionally biased region" description="Basic and acidic residues" evidence="7">
    <location>
        <begin position="270"/>
        <end position="285"/>
    </location>
</feature>
<keyword evidence="6" id="KW-0539">Nucleus</keyword>
<evidence type="ECO:0000313" key="10">
    <source>
        <dbReference type="Proteomes" id="UP000007875"/>
    </source>
</evidence>
<evidence type="ECO:0000256" key="3">
    <source>
        <dbReference type="ARBA" id="ARBA00023015"/>
    </source>
</evidence>
<proteinExistence type="inferred from homology"/>
<dbReference type="SMART" id="SM00338">
    <property type="entry name" value="BRLZ"/>
    <property type="match status" value="1"/>
</dbReference>
<organism evidence="9 10">
    <name type="scientific">Ciona savignyi</name>
    <name type="common">Pacific transparent sea squirt</name>
    <dbReference type="NCBI Taxonomy" id="51511"/>
    <lineage>
        <taxon>Eukaryota</taxon>
        <taxon>Metazoa</taxon>
        <taxon>Chordata</taxon>
        <taxon>Tunicata</taxon>
        <taxon>Ascidiacea</taxon>
        <taxon>Phlebobranchia</taxon>
        <taxon>Cionidae</taxon>
        <taxon>Ciona</taxon>
    </lineage>
</organism>
<dbReference type="HOGENOM" id="CLU_891246_0_0_1"/>
<evidence type="ECO:0000313" key="9">
    <source>
        <dbReference type="Ensembl" id="ENSCSAVP00000002848.1"/>
    </source>
</evidence>
<dbReference type="AlphaFoldDB" id="H2YC00"/>
<dbReference type="InterPro" id="IPR046347">
    <property type="entry name" value="bZIP_sf"/>
</dbReference>
<dbReference type="PANTHER" id="PTHR23334:SF69">
    <property type="entry name" value="CCAAT_ENHANCER-BINDING PROTEIN GAMMA"/>
    <property type="match status" value="1"/>
</dbReference>
<dbReference type="STRING" id="51511.ENSCSAVP00000002848"/>
<sequence>MASKSNPNLNSGATGHKACMSADNILDFTDLYQNEESFDLSCYMTNSPNLELCNDDLFENLFPPSSPGLPADLKKEKVNEDFEEELENWYYTAASEPPSNCASACSSTAPSPVPYSFYNTPPVTPQRPQSPHQLQIDGLAAPMTSKRLAAIITDDHQSRQVVAQQRQLQQTIPPLNEASVQMSMIPIKHEREDLDQLYLNEPKLASIKEEVNPDHITQPGSEKTMKRPAPIDYSSSKKNKMLVKGTKEYVMKRERNNVAVRRSRDKAKRKAVETQAKVDELQSENQKLHERVAELSHELSTLKNLLKSLPHVHS</sequence>
<feature type="domain" description="BZIP" evidence="8">
    <location>
        <begin position="246"/>
        <end position="309"/>
    </location>
</feature>
<evidence type="ECO:0000256" key="5">
    <source>
        <dbReference type="ARBA" id="ARBA00023163"/>
    </source>
</evidence>
<keyword evidence="5" id="KW-0804">Transcription</keyword>
<keyword evidence="10" id="KW-1185">Reference proteome</keyword>
<dbReference type="Pfam" id="PF07716">
    <property type="entry name" value="bZIP_2"/>
    <property type="match status" value="1"/>
</dbReference>
<name>H2YC00_CIOSA</name>
<evidence type="ECO:0000256" key="6">
    <source>
        <dbReference type="ARBA" id="ARBA00023242"/>
    </source>
</evidence>